<feature type="signal peptide" evidence="2">
    <location>
        <begin position="1"/>
        <end position="31"/>
    </location>
</feature>
<comment type="caution">
    <text evidence="3">The sequence shown here is derived from an EMBL/GenBank/DDBJ whole genome shotgun (WGS) entry which is preliminary data.</text>
</comment>
<sequence length="270" mass="30194">MKIAYTKTALYLATILLSTASIMVLLTRVQAQQEDDPIYDQRCVREQTLSDGNTCYVTGYTHDVNGNRVSRYAGGGCKRAGNTESFMDGLEEHCENSEYDGDFLFTRDRVNIVPTIIVLNEKTIPPLLRMILTVVFSIVGITLLVLSILGYIKWMTLTNSGDDVVGARKMFTNAFYGVIFCAGAVPLTWILFYALGYRGNPFDIEPTLRILLRPDCSAINSYGYCNQGEYTNGICIDKVKDVCEKYDVSCAGNVVLNSEELIYECQFNDE</sequence>
<protein>
    <recommendedName>
        <fullName evidence="5">DUF5671 domain-containing protein</fullName>
    </recommendedName>
</protein>
<keyword evidence="1" id="KW-0472">Membrane</keyword>
<feature type="chain" id="PRO_5038131002" description="DUF5671 domain-containing protein" evidence="2">
    <location>
        <begin position="32"/>
        <end position="270"/>
    </location>
</feature>
<keyword evidence="1" id="KW-1133">Transmembrane helix</keyword>
<accession>A0A955RLB4</accession>
<keyword evidence="1" id="KW-0812">Transmembrane</keyword>
<feature type="transmembrane region" description="Helical" evidence="1">
    <location>
        <begin position="173"/>
        <end position="195"/>
    </location>
</feature>
<reference evidence="3" key="2">
    <citation type="journal article" date="2021" name="Microbiome">
        <title>Successional dynamics and alternative stable states in a saline activated sludge microbial community over 9 years.</title>
        <authorList>
            <person name="Wang Y."/>
            <person name="Ye J."/>
            <person name="Ju F."/>
            <person name="Liu L."/>
            <person name="Boyd J.A."/>
            <person name="Deng Y."/>
            <person name="Parks D.H."/>
            <person name="Jiang X."/>
            <person name="Yin X."/>
            <person name="Woodcroft B.J."/>
            <person name="Tyson G.W."/>
            <person name="Hugenholtz P."/>
            <person name="Polz M.F."/>
            <person name="Zhang T."/>
        </authorList>
    </citation>
    <scope>NUCLEOTIDE SEQUENCE</scope>
    <source>
        <strain evidence="3">HKST-UBA11</strain>
    </source>
</reference>
<reference evidence="3" key="1">
    <citation type="submission" date="2020-04" db="EMBL/GenBank/DDBJ databases">
        <authorList>
            <person name="Zhang T."/>
        </authorList>
    </citation>
    <scope>NUCLEOTIDE SEQUENCE</scope>
    <source>
        <strain evidence="3">HKST-UBA11</strain>
    </source>
</reference>
<organism evidence="3 4">
    <name type="scientific">Candidatus Dojkabacteria bacterium</name>
    <dbReference type="NCBI Taxonomy" id="2099670"/>
    <lineage>
        <taxon>Bacteria</taxon>
        <taxon>Candidatus Dojkabacteria</taxon>
    </lineage>
</organism>
<evidence type="ECO:0000256" key="2">
    <source>
        <dbReference type="SAM" id="SignalP"/>
    </source>
</evidence>
<evidence type="ECO:0008006" key="5">
    <source>
        <dbReference type="Google" id="ProtNLM"/>
    </source>
</evidence>
<evidence type="ECO:0000313" key="4">
    <source>
        <dbReference type="Proteomes" id="UP000754563"/>
    </source>
</evidence>
<keyword evidence="2" id="KW-0732">Signal</keyword>
<evidence type="ECO:0000256" key="1">
    <source>
        <dbReference type="SAM" id="Phobius"/>
    </source>
</evidence>
<proteinExistence type="predicted"/>
<dbReference type="EMBL" id="JAGQLH010000085">
    <property type="protein sequence ID" value="MCA9386143.1"/>
    <property type="molecule type" value="Genomic_DNA"/>
</dbReference>
<dbReference type="AlphaFoldDB" id="A0A955RLB4"/>
<evidence type="ECO:0000313" key="3">
    <source>
        <dbReference type="EMBL" id="MCA9386143.1"/>
    </source>
</evidence>
<name>A0A955RLB4_9BACT</name>
<gene>
    <name evidence="3" type="ORF">KC717_05845</name>
</gene>
<dbReference type="Proteomes" id="UP000754563">
    <property type="component" value="Unassembled WGS sequence"/>
</dbReference>
<feature type="transmembrane region" description="Helical" evidence="1">
    <location>
        <begin position="127"/>
        <end position="152"/>
    </location>
</feature>